<organism evidence="1 2">
    <name type="scientific">Haemaphysalis longicornis</name>
    <name type="common">Bush tick</name>
    <dbReference type="NCBI Taxonomy" id="44386"/>
    <lineage>
        <taxon>Eukaryota</taxon>
        <taxon>Metazoa</taxon>
        <taxon>Ecdysozoa</taxon>
        <taxon>Arthropoda</taxon>
        <taxon>Chelicerata</taxon>
        <taxon>Arachnida</taxon>
        <taxon>Acari</taxon>
        <taxon>Parasitiformes</taxon>
        <taxon>Ixodida</taxon>
        <taxon>Ixodoidea</taxon>
        <taxon>Ixodidae</taxon>
        <taxon>Haemaphysalinae</taxon>
        <taxon>Haemaphysalis</taxon>
    </lineage>
</organism>
<dbReference type="OrthoDB" id="24893at2759"/>
<name>A0A9J6FUS6_HAELO</name>
<accession>A0A9J6FUS6</accession>
<evidence type="ECO:0000313" key="1">
    <source>
        <dbReference type="EMBL" id="KAH9369926.1"/>
    </source>
</evidence>
<gene>
    <name evidence="1" type="ORF">HPB48_001803</name>
</gene>
<dbReference type="AlphaFoldDB" id="A0A9J6FUS6"/>
<dbReference type="Gene3D" id="1.50.10.20">
    <property type="match status" value="1"/>
</dbReference>
<comment type="caution">
    <text evidence="1">The sequence shown here is derived from an EMBL/GenBank/DDBJ whole genome shotgun (WGS) entry which is preliminary data.</text>
</comment>
<dbReference type="Proteomes" id="UP000821853">
    <property type="component" value="Chromosome 3"/>
</dbReference>
<proteinExistence type="predicted"/>
<evidence type="ECO:0000313" key="2">
    <source>
        <dbReference type="Proteomes" id="UP000821853"/>
    </source>
</evidence>
<keyword evidence="2" id="KW-1185">Reference proteome</keyword>
<protein>
    <submittedName>
        <fullName evidence="1">Uncharacterized protein</fullName>
    </submittedName>
</protein>
<dbReference type="VEuPathDB" id="VectorBase:HLOH_060955"/>
<dbReference type="EMBL" id="JABSTR010000005">
    <property type="protein sequence ID" value="KAH9369926.1"/>
    <property type="molecule type" value="Genomic_DNA"/>
</dbReference>
<sequence length="115" mass="12922">MTQDEDETNDDIREPASKRRCLGLFQDWCDEEDGKAARDELEEYLHGKEDYSCSDPMHAYMGIAGLSLMGAEKVAPLQPALNVSQRAADHLKAIHRSWRSLEQKSDHCSGDAGDR</sequence>
<reference evidence="1 2" key="1">
    <citation type="journal article" date="2020" name="Cell">
        <title>Large-Scale Comparative Analyses of Tick Genomes Elucidate Their Genetic Diversity and Vector Capacities.</title>
        <authorList>
            <consortium name="Tick Genome and Microbiome Consortium (TIGMIC)"/>
            <person name="Jia N."/>
            <person name="Wang J."/>
            <person name="Shi W."/>
            <person name="Du L."/>
            <person name="Sun Y."/>
            <person name="Zhan W."/>
            <person name="Jiang J.F."/>
            <person name="Wang Q."/>
            <person name="Zhang B."/>
            <person name="Ji P."/>
            <person name="Bell-Sakyi L."/>
            <person name="Cui X.M."/>
            <person name="Yuan T.T."/>
            <person name="Jiang B.G."/>
            <person name="Yang W.F."/>
            <person name="Lam T.T."/>
            <person name="Chang Q.C."/>
            <person name="Ding S.J."/>
            <person name="Wang X.J."/>
            <person name="Zhu J.G."/>
            <person name="Ruan X.D."/>
            <person name="Zhao L."/>
            <person name="Wei J.T."/>
            <person name="Ye R.Z."/>
            <person name="Que T.C."/>
            <person name="Du C.H."/>
            <person name="Zhou Y.H."/>
            <person name="Cheng J.X."/>
            <person name="Dai P.F."/>
            <person name="Guo W.B."/>
            <person name="Han X.H."/>
            <person name="Huang E.J."/>
            <person name="Li L.F."/>
            <person name="Wei W."/>
            <person name="Gao Y.C."/>
            <person name="Liu J.Z."/>
            <person name="Shao H.Z."/>
            <person name="Wang X."/>
            <person name="Wang C.C."/>
            <person name="Yang T.C."/>
            <person name="Huo Q.B."/>
            <person name="Li W."/>
            <person name="Chen H.Y."/>
            <person name="Chen S.E."/>
            <person name="Zhou L.G."/>
            <person name="Ni X.B."/>
            <person name="Tian J.H."/>
            <person name="Sheng Y."/>
            <person name="Liu T."/>
            <person name="Pan Y.S."/>
            <person name="Xia L.Y."/>
            <person name="Li J."/>
            <person name="Zhao F."/>
            <person name="Cao W.C."/>
        </authorList>
    </citation>
    <scope>NUCLEOTIDE SEQUENCE [LARGE SCALE GENOMIC DNA]</scope>
    <source>
        <strain evidence="1">HaeL-2018</strain>
    </source>
</reference>